<dbReference type="EMBL" id="LKEU01000012">
    <property type="protein sequence ID" value="OFV72072.1"/>
    <property type="molecule type" value="Genomic_DNA"/>
</dbReference>
<dbReference type="Proteomes" id="UP000176244">
    <property type="component" value="Unassembled WGS sequence"/>
</dbReference>
<evidence type="ECO:0000313" key="1">
    <source>
        <dbReference type="EMBL" id="OFV72072.1"/>
    </source>
</evidence>
<dbReference type="AlphaFoldDB" id="A0A1F2PMY2"/>
<name>A0A1F2PMY2_9FIRM</name>
<sequence length="38" mass="4934">MHHYITKYWENGKHYAVTWVQINIFNWCFCFWQRKIQL</sequence>
<reference evidence="1 2" key="1">
    <citation type="submission" date="2015-09" db="EMBL/GenBank/DDBJ databases">
        <title>Genome sequence of Acetobacterium wieringae DSM 1911.</title>
        <authorList>
            <person name="Poehlein A."/>
            <person name="Bengelsdorf F.R."/>
            <person name="Schiel-Bengelsdorf B."/>
            <person name="Duerre P."/>
            <person name="Daniel R."/>
        </authorList>
    </citation>
    <scope>NUCLEOTIDE SEQUENCE [LARGE SCALE GENOMIC DNA]</scope>
    <source>
        <strain evidence="1 2">DSM 1911</strain>
    </source>
</reference>
<dbReference type="STRING" id="52694.ACWI_03220"/>
<protein>
    <submittedName>
        <fullName evidence="1">Uncharacterized protein</fullName>
    </submittedName>
</protein>
<proteinExistence type="predicted"/>
<organism evidence="1 2">
    <name type="scientific">Acetobacterium wieringae</name>
    <dbReference type="NCBI Taxonomy" id="52694"/>
    <lineage>
        <taxon>Bacteria</taxon>
        <taxon>Bacillati</taxon>
        <taxon>Bacillota</taxon>
        <taxon>Clostridia</taxon>
        <taxon>Eubacteriales</taxon>
        <taxon>Eubacteriaceae</taxon>
        <taxon>Acetobacterium</taxon>
    </lineage>
</organism>
<comment type="caution">
    <text evidence="1">The sequence shown here is derived from an EMBL/GenBank/DDBJ whole genome shotgun (WGS) entry which is preliminary data.</text>
</comment>
<accession>A0A1F2PMY2</accession>
<evidence type="ECO:0000313" key="2">
    <source>
        <dbReference type="Proteomes" id="UP000176244"/>
    </source>
</evidence>
<gene>
    <name evidence="1" type="ORF">ACWI_03220</name>
</gene>